<dbReference type="Pfam" id="PF09258">
    <property type="entry name" value="Glyco_transf_64"/>
    <property type="match status" value="1"/>
</dbReference>
<keyword evidence="5" id="KW-0812">Transmembrane</keyword>
<proteinExistence type="predicted"/>
<organism evidence="7 8">
    <name type="scientific">Beauveria bassiana</name>
    <name type="common">White muscardine disease fungus</name>
    <name type="synonym">Tritirachium shiotae</name>
    <dbReference type="NCBI Taxonomy" id="176275"/>
    <lineage>
        <taxon>Eukaryota</taxon>
        <taxon>Fungi</taxon>
        <taxon>Dikarya</taxon>
        <taxon>Ascomycota</taxon>
        <taxon>Pezizomycotina</taxon>
        <taxon>Sordariomycetes</taxon>
        <taxon>Hypocreomycetidae</taxon>
        <taxon>Hypocreales</taxon>
        <taxon>Cordycipitaceae</taxon>
        <taxon>Beauveria</taxon>
    </lineage>
</organism>
<evidence type="ECO:0000256" key="5">
    <source>
        <dbReference type="SAM" id="Phobius"/>
    </source>
</evidence>
<dbReference type="InterPro" id="IPR029044">
    <property type="entry name" value="Nucleotide-diphossugar_trans"/>
</dbReference>
<dbReference type="GO" id="GO:0016757">
    <property type="term" value="F:glycosyltransferase activity"/>
    <property type="evidence" value="ECO:0007669"/>
    <property type="project" value="InterPro"/>
</dbReference>
<keyword evidence="3 5" id="KW-0472">Membrane</keyword>
<dbReference type="Proteomes" id="UP000235728">
    <property type="component" value="Unassembled WGS sequence"/>
</dbReference>
<evidence type="ECO:0000313" key="8">
    <source>
        <dbReference type="Proteomes" id="UP000235728"/>
    </source>
</evidence>
<keyword evidence="2" id="KW-0808">Transferase</keyword>
<keyword evidence="5" id="KW-1133">Transmembrane helix</keyword>
<accession>A0A2N6NGI8</accession>
<evidence type="ECO:0000256" key="3">
    <source>
        <dbReference type="ARBA" id="ARBA00023136"/>
    </source>
</evidence>
<keyword evidence="4" id="KW-1015">Disulfide bond</keyword>
<dbReference type="Gene3D" id="3.90.550.10">
    <property type="entry name" value="Spore Coat Polysaccharide Biosynthesis Protein SpsA, Chain A"/>
    <property type="match status" value="1"/>
</dbReference>
<dbReference type="PANTHER" id="PTHR48261">
    <property type="entry name" value="ACETYLGLUCOSAMINYLTRANSFERASE"/>
    <property type="match status" value="1"/>
</dbReference>
<dbReference type="InterPro" id="IPR004263">
    <property type="entry name" value="Exostosin"/>
</dbReference>
<dbReference type="SUPFAM" id="SSF53448">
    <property type="entry name" value="Nucleotide-diphospho-sugar transferases"/>
    <property type="match status" value="1"/>
</dbReference>
<sequence>MAGQLACLSSRASKQVVTKLLVVFFCAGFILTLIKFTPSDVLPDSIQSFKAVPDATTRSNYRACRENNIAGSQHRWNAARQRYLHLKDDKFTCKEAANIGELTGGFPRARFYSIAMQTYNRRDELNETLHSILSEEIPSLLEVVVVWNNVDEQAPADYVSKHRVPVRYRQSPVNSLNQKLWPDPAYKTQAILLSDDDVHYHPSDVEFAFQAWREFGQHRMTGALARCAEPIEDGKLRYSLCAEDQDAYAMVLTSLAFAHISFMDYYWSDEADMTTMRKYVDRHMNCEDIAMNHVTSLLTGQGPLQVAGRKRYVNMEPASGISRKPGHLGARSQCLDDFADIFGCKALINETGHIQRSVVVL</sequence>
<dbReference type="OMA" id="HYQGVPH"/>
<evidence type="ECO:0000256" key="1">
    <source>
        <dbReference type="ARBA" id="ARBA00004370"/>
    </source>
</evidence>
<evidence type="ECO:0000313" key="7">
    <source>
        <dbReference type="EMBL" id="PMB66364.1"/>
    </source>
</evidence>
<reference evidence="7 8" key="1">
    <citation type="journal article" date="2016" name="Appl. Microbiol. Biotechnol.">
        <title>Characterization of T-DNA insertion mutants with decreased virulence in the entomopathogenic fungus Beauveria bassiana JEF-007.</title>
        <authorList>
            <person name="Kim S."/>
            <person name="Lee S.J."/>
            <person name="Nai Y.S."/>
            <person name="Yu J.S."/>
            <person name="Lee M.R."/>
            <person name="Yang Y.T."/>
            <person name="Kim J.S."/>
        </authorList>
    </citation>
    <scope>NUCLEOTIDE SEQUENCE [LARGE SCALE GENOMIC DNA]</scope>
    <source>
        <strain evidence="7 8">JEF-007</strain>
    </source>
</reference>
<dbReference type="InterPro" id="IPR015338">
    <property type="entry name" value="GT64_dom"/>
</dbReference>
<dbReference type="GO" id="GO:0016020">
    <property type="term" value="C:membrane"/>
    <property type="evidence" value="ECO:0007669"/>
    <property type="project" value="UniProtKB-SubCell"/>
</dbReference>
<dbReference type="PANTHER" id="PTHR48261:SF2">
    <property type="entry name" value="ACETYLGLUCOSAMINYLTRANSFERASE"/>
    <property type="match status" value="1"/>
</dbReference>
<evidence type="ECO:0000259" key="6">
    <source>
        <dbReference type="Pfam" id="PF09258"/>
    </source>
</evidence>
<feature type="domain" description="Glycosyl transferase 64" evidence="6">
    <location>
        <begin position="112"/>
        <end position="355"/>
    </location>
</feature>
<dbReference type="EMBL" id="MRVG01000008">
    <property type="protein sequence ID" value="PMB66364.1"/>
    <property type="molecule type" value="Genomic_DNA"/>
</dbReference>
<name>A0A2N6NGI8_BEABA</name>
<comment type="caution">
    <text evidence="7">The sequence shown here is derived from an EMBL/GenBank/DDBJ whole genome shotgun (WGS) entry which is preliminary data.</text>
</comment>
<gene>
    <name evidence="7" type="primary">EXT2</name>
    <name evidence="7" type="ORF">BM221_007351</name>
</gene>
<feature type="transmembrane region" description="Helical" evidence="5">
    <location>
        <begin position="20"/>
        <end position="38"/>
    </location>
</feature>
<evidence type="ECO:0000256" key="4">
    <source>
        <dbReference type="ARBA" id="ARBA00023157"/>
    </source>
</evidence>
<evidence type="ECO:0000256" key="2">
    <source>
        <dbReference type="ARBA" id="ARBA00022679"/>
    </source>
</evidence>
<comment type="subcellular location">
    <subcellularLocation>
        <location evidence="1">Membrane</location>
    </subcellularLocation>
</comment>
<dbReference type="AlphaFoldDB" id="A0A2N6NGI8"/>
<protein>
    <submittedName>
        <fullName evidence="7">Exostosin-2</fullName>
    </submittedName>
</protein>